<evidence type="ECO:0000256" key="5">
    <source>
        <dbReference type="HAMAP-Rule" id="MF_03187"/>
    </source>
</evidence>
<evidence type="ECO:0000313" key="7">
    <source>
        <dbReference type="Proteomes" id="UP001152759"/>
    </source>
</evidence>
<dbReference type="OrthoDB" id="206354at2759"/>
<keyword evidence="7" id="KW-1185">Reference proteome</keyword>
<dbReference type="InterPro" id="IPR041370">
    <property type="entry name" value="Mlase_EEF1AKMT1/ZCCHC4"/>
</dbReference>
<dbReference type="GO" id="GO:0016279">
    <property type="term" value="F:protein-lysine N-methyltransferase activity"/>
    <property type="evidence" value="ECO:0007669"/>
    <property type="project" value="UniProtKB-UniRule"/>
</dbReference>
<dbReference type="GO" id="GO:0032259">
    <property type="term" value="P:methylation"/>
    <property type="evidence" value="ECO:0007669"/>
    <property type="project" value="UniProtKB-KW"/>
</dbReference>
<reference evidence="6" key="1">
    <citation type="submission" date="2021-12" db="EMBL/GenBank/DDBJ databases">
        <authorList>
            <person name="King R."/>
        </authorList>
    </citation>
    <scope>NUCLEOTIDE SEQUENCE</scope>
</reference>
<comment type="function">
    <text evidence="5">S-adenosyl-L-methionine-dependent protein-lysine N-methyltransferase that methylates elongation factor 1-alpha.</text>
</comment>
<dbReference type="PANTHER" id="PTHR13200:SF0">
    <property type="entry name" value="EEF1A LYSINE METHYLTRANSFERASE 1"/>
    <property type="match status" value="1"/>
</dbReference>
<dbReference type="Proteomes" id="UP001152759">
    <property type="component" value="Chromosome 3"/>
</dbReference>
<protein>
    <recommendedName>
        <fullName evidence="5">Protein-lysine N-methyltransferase BEMITA_LOCUS5502</fullName>
        <ecNumber evidence="5">2.1.1.-</ecNumber>
    </recommendedName>
</protein>
<organism evidence="6 7">
    <name type="scientific">Bemisia tabaci</name>
    <name type="common">Sweetpotato whitefly</name>
    <name type="synonym">Aleurodes tabaci</name>
    <dbReference type="NCBI Taxonomy" id="7038"/>
    <lineage>
        <taxon>Eukaryota</taxon>
        <taxon>Metazoa</taxon>
        <taxon>Ecdysozoa</taxon>
        <taxon>Arthropoda</taxon>
        <taxon>Hexapoda</taxon>
        <taxon>Insecta</taxon>
        <taxon>Pterygota</taxon>
        <taxon>Neoptera</taxon>
        <taxon>Paraneoptera</taxon>
        <taxon>Hemiptera</taxon>
        <taxon>Sternorrhyncha</taxon>
        <taxon>Aleyrodoidea</taxon>
        <taxon>Aleyrodidae</taxon>
        <taxon>Aleyrodinae</taxon>
        <taxon>Bemisia</taxon>
    </lineage>
</organism>
<gene>
    <name evidence="6" type="ORF">BEMITA_LOCUS5502</name>
</gene>
<accession>A0A9P0A8Y4</accession>
<comment type="subcellular location">
    <subcellularLocation>
        <location evidence="1 5">Cytoplasm</location>
    </subcellularLocation>
</comment>
<dbReference type="PROSITE" id="PS00092">
    <property type="entry name" value="N6_MTASE"/>
    <property type="match status" value="1"/>
</dbReference>
<dbReference type="KEGG" id="btab:109044268"/>
<dbReference type="InterPro" id="IPR002052">
    <property type="entry name" value="DNA_methylase_N6_adenine_CS"/>
</dbReference>
<evidence type="ECO:0000256" key="3">
    <source>
        <dbReference type="ARBA" id="ARBA00022603"/>
    </source>
</evidence>
<dbReference type="PANTHER" id="PTHR13200">
    <property type="entry name" value="EEF1A LYSINE METHYLTRANSFERASE 1"/>
    <property type="match status" value="1"/>
</dbReference>
<name>A0A9P0A8Y4_BEMTA</name>
<dbReference type="Pfam" id="PF10237">
    <property type="entry name" value="N6-adenineMlase"/>
    <property type="match status" value="1"/>
</dbReference>
<keyword evidence="3 5" id="KW-0489">Methyltransferase</keyword>
<dbReference type="HAMAP" id="MF_03187">
    <property type="entry name" value="Methyltr_EFM5"/>
    <property type="match status" value="1"/>
</dbReference>
<evidence type="ECO:0000256" key="1">
    <source>
        <dbReference type="ARBA" id="ARBA00004496"/>
    </source>
</evidence>
<keyword evidence="4 5" id="KW-0808">Transferase</keyword>
<dbReference type="GO" id="GO:0005737">
    <property type="term" value="C:cytoplasm"/>
    <property type="evidence" value="ECO:0007669"/>
    <property type="project" value="UniProtKB-SubCell"/>
</dbReference>
<evidence type="ECO:0000256" key="2">
    <source>
        <dbReference type="ARBA" id="ARBA00022490"/>
    </source>
</evidence>
<dbReference type="GO" id="GO:0003676">
    <property type="term" value="F:nucleic acid binding"/>
    <property type="evidence" value="ECO:0007669"/>
    <property type="project" value="InterPro"/>
</dbReference>
<dbReference type="AlphaFoldDB" id="A0A9P0A8Y4"/>
<evidence type="ECO:0000256" key="4">
    <source>
        <dbReference type="ARBA" id="ARBA00022679"/>
    </source>
</evidence>
<proteinExistence type="inferred from homology"/>
<evidence type="ECO:0000313" key="6">
    <source>
        <dbReference type="EMBL" id="CAH0386375.1"/>
    </source>
</evidence>
<comment type="similarity">
    <text evidence="5">Belongs to the class I-like SAM-binding methyltransferase superfamily. EFM5 family.</text>
</comment>
<sequence length="218" mass="24909">MSDGEDDFPKLSTDTLKALQEFYDDKAEKDRKLNEQLIDGENPSGSFDFDEDWQLSQFWYDEDTIEVLAQEAIHTVGPDGKIALISCPSLFPKIKALAPAGVEVVLFEYDKKFAVYGSSFVFYDYKAPLDVHRNLASKFDLVIFDPPFLSEDCLTKVSLTAKFLAKDKLILCTGLVMEKLANRLLAVKKCKFIPKHRNNLANEFGCFKNYQSELEWDY</sequence>
<dbReference type="EC" id="2.1.1.-" evidence="5"/>
<dbReference type="EMBL" id="OU963864">
    <property type="protein sequence ID" value="CAH0386375.1"/>
    <property type="molecule type" value="Genomic_DNA"/>
</dbReference>
<keyword evidence="2 5" id="KW-0963">Cytoplasm</keyword>
<dbReference type="InterPro" id="IPR019369">
    <property type="entry name" value="Efm5/EEF1AKMT1"/>
</dbReference>